<reference evidence="2 3" key="1">
    <citation type="submission" date="2014-06" db="EMBL/GenBank/DDBJ databases">
        <authorList>
            <person name="Urmite Genomes Urmite Genomes"/>
        </authorList>
    </citation>
    <scope>NUCLEOTIDE SEQUENCE [LARGE SCALE GENOMIC DNA]</scope>
</reference>
<dbReference type="InterPro" id="IPR051910">
    <property type="entry name" value="ComF/GntX_DNA_util-trans"/>
</dbReference>
<evidence type="ECO:0000313" key="2">
    <source>
        <dbReference type="EMBL" id="CDZ76958.1"/>
    </source>
</evidence>
<dbReference type="Gene3D" id="3.40.50.2020">
    <property type="match status" value="1"/>
</dbReference>
<comment type="similarity">
    <text evidence="1">Belongs to the ComF/GntX family.</text>
</comment>
<dbReference type="STRING" id="1034943.BN59_01237"/>
<dbReference type="OrthoDB" id="9793412at2"/>
<dbReference type="Proteomes" id="UP000044071">
    <property type="component" value="Unassembled WGS sequence"/>
</dbReference>
<dbReference type="eggNOG" id="COG1040">
    <property type="taxonomic scope" value="Bacteria"/>
</dbReference>
<gene>
    <name evidence="2" type="ORF">BN59_01237</name>
</gene>
<dbReference type="PANTHER" id="PTHR47505">
    <property type="entry name" value="DNA UTILIZATION PROTEIN YHGH"/>
    <property type="match status" value="1"/>
</dbReference>
<dbReference type="AlphaFoldDB" id="A0A078KZ30"/>
<dbReference type="EMBL" id="CCSB01000001">
    <property type="protein sequence ID" value="CDZ76958.1"/>
    <property type="molecule type" value="Genomic_DNA"/>
</dbReference>
<evidence type="ECO:0000256" key="1">
    <source>
        <dbReference type="ARBA" id="ARBA00008007"/>
    </source>
</evidence>
<dbReference type="PANTHER" id="PTHR47505:SF1">
    <property type="entry name" value="DNA UTILIZATION PROTEIN YHGH"/>
    <property type="match status" value="1"/>
</dbReference>
<proteinExistence type="inferred from homology"/>
<name>A0A078KZ30_9GAMM</name>
<accession>A0A078KZ30</accession>
<dbReference type="InterPro" id="IPR000836">
    <property type="entry name" value="PRTase_dom"/>
</dbReference>
<organism evidence="2 3">
    <name type="scientific">Legionella massiliensis</name>
    <dbReference type="NCBI Taxonomy" id="1034943"/>
    <lineage>
        <taxon>Bacteria</taxon>
        <taxon>Pseudomonadati</taxon>
        <taxon>Pseudomonadota</taxon>
        <taxon>Gammaproteobacteria</taxon>
        <taxon>Legionellales</taxon>
        <taxon>Legionellaceae</taxon>
        <taxon>Legionella</taxon>
    </lineage>
</organism>
<protein>
    <submittedName>
        <fullName evidence="2">DNA utilization protein GntX</fullName>
    </submittedName>
</protein>
<evidence type="ECO:0000313" key="3">
    <source>
        <dbReference type="Proteomes" id="UP000044071"/>
    </source>
</evidence>
<dbReference type="SUPFAM" id="SSF53271">
    <property type="entry name" value="PRTase-like"/>
    <property type="match status" value="1"/>
</dbReference>
<dbReference type="RefSeq" id="WP_043873381.1">
    <property type="nucleotide sequence ID" value="NZ_CCVW01000001.1"/>
</dbReference>
<dbReference type="CDD" id="cd06223">
    <property type="entry name" value="PRTases_typeI"/>
    <property type="match status" value="1"/>
</dbReference>
<keyword evidence="3" id="KW-1185">Reference proteome</keyword>
<sequence length="232" mass="26309">MRQKIASISQMLRLPSICVLCQQYHRQQLAVCELCKASLKKIGPACYYCALPLPDEKFLVCGLCSKKQPVIDHTLTAYLYEDPLRALLHDFKYKEALYLRSFLVDLMLEALPEQALLQTECLVPVPSHPRRIRERGFNQAAELAKMLAKTLGLVCELNLCKKIIHTQPQASLNSKARRRNLRQAFQAKTKGYQHITLVDDLLTTGSTANELAKVLKQQGVSRVDLWCCARTP</sequence>
<dbReference type="InterPro" id="IPR029057">
    <property type="entry name" value="PRTase-like"/>
</dbReference>